<sequence>MDGLAVVALTVISVLASVFWYSWIFKKSKDGTAPYPPGPRGLPILGYLPFLHLNLHHQFTELAQKYGPIYKLQLGQTLHGDQLPSSDKGGCS</sequence>
<gene>
    <name evidence="2" type="ORF">Sangu_1728500</name>
</gene>
<dbReference type="InterPro" id="IPR001128">
    <property type="entry name" value="Cyt_P450"/>
</dbReference>
<dbReference type="Gene3D" id="1.10.630.10">
    <property type="entry name" value="Cytochrome P450"/>
    <property type="match status" value="1"/>
</dbReference>
<keyword evidence="1" id="KW-0812">Transmembrane</keyword>
<evidence type="ECO:0000256" key="1">
    <source>
        <dbReference type="SAM" id="Phobius"/>
    </source>
</evidence>
<dbReference type="GO" id="GO:0004497">
    <property type="term" value="F:monooxygenase activity"/>
    <property type="evidence" value="ECO:0007669"/>
    <property type="project" value="InterPro"/>
</dbReference>
<dbReference type="InterPro" id="IPR036396">
    <property type="entry name" value="Cyt_P450_sf"/>
</dbReference>
<name>A0AAW2M520_9LAMI</name>
<dbReference type="PANTHER" id="PTHR47951">
    <property type="entry name" value="OS08G0547900 PROTEIN"/>
    <property type="match status" value="1"/>
</dbReference>
<keyword evidence="1" id="KW-0472">Membrane</keyword>
<dbReference type="GO" id="GO:0016705">
    <property type="term" value="F:oxidoreductase activity, acting on paired donors, with incorporation or reduction of molecular oxygen"/>
    <property type="evidence" value="ECO:0007669"/>
    <property type="project" value="InterPro"/>
</dbReference>
<dbReference type="GO" id="GO:0005506">
    <property type="term" value="F:iron ion binding"/>
    <property type="evidence" value="ECO:0007669"/>
    <property type="project" value="InterPro"/>
</dbReference>
<reference evidence="2" key="1">
    <citation type="submission" date="2020-06" db="EMBL/GenBank/DDBJ databases">
        <authorList>
            <person name="Li T."/>
            <person name="Hu X."/>
            <person name="Zhang T."/>
            <person name="Song X."/>
            <person name="Zhang H."/>
            <person name="Dai N."/>
            <person name="Sheng W."/>
            <person name="Hou X."/>
            <person name="Wei L."/>
        </authorList>
    </citation>
    <scope>NUCLEOTIDE SEQUENCE</scope>
    <source>
        <strain evidence="2">G01</strain>
        <tissue evidence="2">Leaf</tissue>
    </source>
</reference>
<keyword evidence="1" id="KW-1133">Transmembrane helix</keyword>
<reference evidence="2" key="2">
    <citation type="journal article" date="2024" name="Plant">
        <title>Genomic evolution and insights into agronomic trait innovations of Sesamum species.</title>
        <authorList>
            <person name="Miao H."/>
            <person name="Wang L."/>
            <person name="Qu L."/>
            <person name="Liu H."/>
            <person name="Sun Y."/>
            <person name="Le M."/>
            <person name="Wang Q."/>
            <person name="Wei S."/>
            <person name="Zheng Y."/>
            <person name="Lin W."/>
            <person name="Duan Y."/>
            <person name="Cao H."/>
            <person name="Xiong S."/>
            <person name="Wang X."/>
            <person name="Wei L."/>
            <person name="Li C."/>
            <person name="Ma Q."/>
            <person name="Ju M."/>
            <person name="Zhao R."/>
            <person name="Li G."/>
            <person name="Mu C."/>
            <person name="Tian Q."/>
            <person name="Mei H."/>
            <person name="Zhang T."/>
            <person name="Gao T."/>
            <person name="Zhang H."/>
        </authorList>
    </citation>
    <scope>NUCLEOTIDE SEQUENCE</scope>
    <source>
        <strain evidence="2">G01</strain>
    </source>
</reference>
<organism evidence="2">
    <name type="scientific">Sesamum angustifolium</name>
    <dbReference type="NCBI Taxonomy" id="2727405"/>
    <lineage>
        <taxon>Eukaryota</taxon>
        <taxon>Viridiplantae</taxon>
        <taxon>Streptophyta</taxon>
        <taxon>Embryophyta</taxon>
        <taxon>Tracheophyta</taxon>
        <taxon>Spermatophyta</taxon>
        <taxon>Magnoliopsida</taxon>
        <taxon>eudicotyledons</taxon>
        <taxon>Gunneridae</taxon>
        <taxon>Pentapetalae</taxon>
        <taxon>asterids</taxon>
        <taxon>lamiids</taxon>
        <taxon>Lamiales</taxon>
        <taxon>Pedaliaceae</taxon>
        <taxon>Sesamum</taxon>
    </lineage>
</organism>
<dbReference type="GO" id="GO:0020037">
    <property type="term" value="F:heme binding"/>
    <property type="evidence" value="ECO:0007669"/>
    <property type="project" value="InterPro"/>
</dbReference>
<dbReference type="PANTHER" id="PTHR47951:SF7">
    <property type="entry name" value="FLAVONOID 3',5'-HYDROXYLASE-LIKE ISOFORM X1"/>
    <property type="match status" value="1"/>
</dbReference>
<evidence type="ECO:0000313" key="2">
    <source>
        <dbReference type="EMBL" id="KAL0326505.1"/>
    </source>
</evidence>
<dbReference type="SUPFAM" id="SSF48264">
    <property type="entry name" value="Cytochrome P450"/>
    <property type="match status" value="1"/>
</dbReference>
<proteinExistence type="predicted"/>
<dbReference type="Pfam" id="PF00067">
    <property type="entry name" value="p450"/>
    <property type="match status" value="1"/>
</dbReference>
<dbReference type="EMBL" id="JACGWK010000011">
    <property type="protein sequence ID" value="KAL0326505.1"/>
    <property type="molecule type" value="Genomic_DNA"/>
</dbReference>
<dbReference type="AlphaFoldDB" id="A0AAW2M520"/>
<accession>A0AAW2M520</accession>
<protein>
    <submittedName>
        <fullName evidence="2">Cytochrome</fullName>
    </submittedName>
</protein>
<feature type="transmembrane region" description="Helical" evidence="1">
    <location>
        <begin position="6"/>
        <end position="25"/>
    </location>
</feature>
<comment type="caution">
    <text evidence="2">The sequence shown here is derived from an EMBL/GenBank/DDBJ whole genome shotgun (WGS) entry which is preliminary data.</text>
</comment>